<feature type="region of interest" description="Disordered" evidence="1">
    <location>
        <begin position="1"/>
        <end position="20"/>
    </location>
</feature>
<proteinExistence type="predicted"/>
<reference evidence="2 3" key="1">
    <citation type="submission" date="2021-06" db="EMBL/GenBank/DDBJ databases">
        <authorList>
            <person name="Palmer J.M."/>
        </authorList>
    </citation>
    <scope>NUCLEOTIDE SEQUENCE [LARGE SCALE GENOMIC DNA]</scope>
    <source>
        <strain evidence="2 3">CL_MEX2019</strain>
        <tissue evidence="2">Muscle</tissue>
    </source>
</reference>
<keyword evidence="3" id="KW-1185">Reference proteome</keyword>
<evidence type="ECO:0000313" key="2">
    <source>
        <dbReference type="EMBL" id="MED6285906.1"/>
    </source>
</evidence>
<protein>
    <submittedName>
        <fullName evidence="2">Uncharacterized protein</fullName>
    </submittedName>
</protein>
<dbReference type="Proteomes" id="UP001352852">
    <property type="component" value="Unassembled WGS sequence"/>
</dbReference>
<name>A0ABU7EF65_9TELE</name>
<organism evidence="2 3">
    <name type="scientific">Characodon lateralis</name>
    <dbReference type="NCBI Taxonomy" id="208331"/>
    <lineage>
        <taxon>Eukaryota</taxon>
        <taxon>Metazoa</taxon>
        <taxon>Chordata</taxon>
        <taxon>Craniata</taxon>
        <taxon>Vertebrata</taxon>
        <taxon>Euteleostomi</taxon>
        <taxon>Actinopterygii</taxon>
        <taxon>Neopterygii</taxon>
        <taxon>Teleostei</taxon>
        <taxon>Neoteleostei</taxon>
        <taxon>Acanthomorphata</taxon>
        <taxon>Ovalentaria</taxon>
        <taxon>Atherinomorphae</taxon>
        <taxon>Cyprinodontiformes</taxon>
        <taxon>Goodeidae</taxon>
        <taxon>Characodon</taxon>
    </lineage>
</organism>
<evidence type="ECO:0000313" key="3">
    <source>
        <dbReference type="Proteomes" id="UP001352852"/>
    </source>
</evidence>
<dbReference type="EMBL" id="JAHUTJ010057392">
    <property type="protein sequence ID" value="MED6285906.1"/>
    <property type="molecule type" value="Genomic_DNA"/>
</dbReference>
<sequence>MMCGVTGEHQRLSESSSSAGGHLLPMVSAPAMFRCLNTVAHSLTGTMIMEEKHGVGSHSLPHTCNNNAAY</sequence>
<comment type="caution">
    <text evidence="2">The sequence shown here is derived from an EMBL/GenBank/DDBJ whole genome shotgun (WGS) entry which is preliminary data.</text>
</comment>
<gene>
    <name evidence="2" type="ORF">CHARACLAT_000315</name>
</gene>
<accession>A0ABU7EF65</accession>
<evidence type="ECO:0000256" key="1">
    <source>
        <dbReference type="SAM" id="MobiDB-lite"/>
    </source>
</evidence>